<dbReference type="GO" id="GO:0101006">
    <property type="term" value="F:protein histidine phosphatase activity"/>
    <property type="evidence" value="ECO:0007669"/>
    <property type="project" value="InterPro"/>
</dbReference>
<dbReference type="PANTHER" id="PTHR48100">
    <property type="entry name" value="BROAD-SPECIFICITY PHOSPHATASE YOR283W-RELATED"/>
    <property type="match status" value="1"/>
</dbReference>
<dbReference type="Proteomes" id="UP000229329">
    <property type="component" value="Unassembled WGS sequence"/>
</dbReference>
<dbReference type="InterPro" id="IPR013078">
    <property type="entry name" value="His_Pase_superF_clade-1"/>
</dbReference>
<comment type="caution">
    <text evidence="1">The sequence shown here is derived from an EMBL/GenBank/DDBJ whole genome shotgun (WGS) entry which is preliminary data.</text>
</comment>
<name>A0A2M8S629_9PAST</name>
<dbReference type="SUPFAM" id="SSF53254">
    <property type="entry name" value="Phosphoglycerate mutase-like"/>
    <property type="match status" value="1"/>
</dbReference>
<organism evidence="1 2">
    <name type="scientific">Conservatibacter flavescens</name>
    <dbReference type="NCBI Taxonomy" id="28161"/>
    <lineage>
        <taxon>Bacteria</taxon>
        <taxon>Pseudomonadati</taxon>
        <taxon>Pseudomonadota</taxon>
        <taxon>Gammaproteobacteria</taxon>
        <taxon>Pasteurellales</taxon>
        <taxon>Pasteurellaceae</taxon>
        <taxon>Conservatibacter</taxon>
    </lineage>
</organism>
<dbReference type="CDD" id="cd07067">
    <property type="entry name" value="HP_PGM_like"/>
    <property type="match status" value="1"/>
</dbReference>
<proteinExistence type="predicted"/>
<dbReference type="InterPro" id="IPR029033">
    <property type="entry name" value="His_PPase_superfam"/>
</dbReference>
<evidence type="ECO:0000313" key="2">
    <source>
        <dbReference type="Proteomes" id="UP000229329"/>
    </source>
</evidence>
<accession>A0A2M8S629</accession>
<dbReference type="GO" id="GO:0070297">
    <property type="term" value="P:regulation of phosphorelay signal transduction system"/>
    <property type="evidence" value="ECO:0007669"/>
    <property type="project" value="TreeGrafter"/>
</dbReference>
<sequence>MKVYIMRHGEAELMVTTDAERCLTEYGVRQSFEQGKHLKAVASSIQKIIVSPYTRARQTFEQVNLACENQLIKPEIWEEIIPYGNAKIVCDYLATLIEEGVESVLLVSHLPVVGSIVSEMCGRNSVSFQTSTIAVLDWNGEKGEVVDSYHYGEE</sequence>
<evidence type="ECO:0000313" key="1">
    <source>
        <dbReference type="EMBL" id="PJG86590.1"/>
    </source>
</evidence>
<gene>
    <name evidence="1" type="primary">sixA</name>
    <name evidence="1" type="ORF">CVP05_01935</name>
</gene>
<dbReference type="InterPro" id="IPR004449">
    <property type="entry name" value="SixA"/>
</dbReference>
<dbReference type="SMART" id="SM00855">
    <property type="entry name" value="PGAM"/>
    <property type="match status" value="1"/>
</dbReference>
<dbReference type="InterPro" id="IPR050275">
    <property type="entry name" value="PGM_Phosphatase"/>
</dbReference>
<dbReference type="RefSeq" id="WP_100287865.1">
    <property type="nucleotide sequence ID" value="NZ_PHHA01000002.1"/>
</dbReference>
<keyword evidence="2" id="KW-1185">Reference proteome</keyword>
<dbReference type="AlphaFoldDB" id="A0A2M8S629"/>
<reference evidence="1 2" key="1">
    <citation type="submission" date="2017-11" db="EMBL/GenBank/DDBJ databases">
        <title>Reclassification of Bisgaard taxon 7 as Conservatibacter flavescens gen. nov., sp. nov.</title>
        <authorList>
            <person name="Christensen H."/>
        </authorList>
    </citation>
    <scope>NUCLEOTIDE SEQUENCE [LARGE SCALE GENOMIC DNA]</scope>
    <source>
        <strain evidence="1 2">7_4</strain>
    </source>
</reference>
<dbReference type="PANTHER" id="PTHR48100:SF15">
    <property type="entry name" value="SEDOHEPTULOSE 1,7-BISPHOSPHATASE"/>
    <property type="match status" value="1"/>
</dbReference>
<dbReference type="Gene3D" id="3.40.50.1240">
    <property type="entry name" value="Phosphoglycerate mutase-like"/>
    <property type="match status" value="1"/>
</dbReference>
<dbReference type="Pfam" id="PF00300">
    <property type="entry name" value="His_Phos_1"/>
    <property type="match status" value="1"/>
</dbReference>
<dbReference type="OrthoDB" id="92610at2"/>
<dbReference type="NCBIfam" id="TIGR00249">
    <property type="entry name" value="sixA"/>
    <property type="match status" value="1"/>
</dbReference>
<dbReference type="EMBL" id="PHHA01000002">
    <property type="protein sequence ID" value="PJG86590.1"/>
    <property type="molecule type" value="Genomic_DNA"/>
</dbReference>
<dbReference type="GO" id="GO:0005737">
    <property type="term" value="C:cytoplasm"/>
    <property type="evidence" value="ECO:0007669"/>
    <property type="project" value="InterPro"/>
</dbReference>
<protein>
    <submittedName>
        <fullName evidence="1">Phosphohistidine phosphatase SixA</fullName>
    </submittedName>
</protein>